<name>A0AAW9Q9U9_9CYAN</name>
<feature type="transmembrane region" description="Helical" evidence="2">
    <location>
        <begin position="12"/>
        <end position="30"/>
    </location>
</feature>
<evidence type="ECO:0000313" key="4">
    <source>
        <dbReference type="Proteomes" id="UP001333818"/>
    </source>
</evidence>
<evidence type="ECO:0000256" key="2">
    <source>
        <dbReference type="SAM" id="Phobius"/>
    </source>
</evidence>
<feature type="transmembrane region" description="Helical" evidence="2">
    <location>
        <begin position="199"/>
        <end position="218"/>
    </location>
</feature>
<evidence type="ECO:0000256" key="1">
    <source>
        <dbReference type="SAM" id="MobiDB-lite"/>
    </source>
</evidence>
<protein>
    <submittedName>
        <fullName evidence="3">Carotenoid biosynthesis protein</fullName>
    </submittedName>
</protein>
<reference evidence="3" key="1">
    <citation type="submission" date="2024-01" db="EMBL/GenBank/DDBJ databases">
        <title>Bank of Algae and Cyanobacteria of the Azores (BACA) strain genomes.</title>
        <authorList>
            <person name="Luz R."/>
            <person name="Cordeiro R."/>
            <person name="Fonseca A."/>
            <person name="Goncalves V."/>
        </authorList>
    </citation>
    <scope>NUCLEOTIDE SEQUENCE</scope>
    <source>
        <strain evidence="3">BACA0141</strain>
    </source>
</reference>
<feature type="transmembrane region" description="Helical" evidence="2">
    <location>
        <begin position="156"/>
        <end position="179"/>
    </location>
</feature>
<feature type="transmembrane region" description="Helical" evidence="2">
    <location>
        <begin position="117"/>
        <end position="144"/>
    </location>
</feature>
<keyword evidence="2" id="KW-1133">Transmembrane helix</keyword>
<dbReference type="Proteomes" id="UP001333818">
    <property type="component" value="Unassembled WGS sequence"/>
</dbReference>
<dbReference type="InterPro" id="IPR007354">
    <property type="entry name" value="CruF-like"/>
</dbReference>
<dbReference type="EMBL" id="JAZBJZ010000200">
    <property type="protein sequence ID" value="MEE3719978.1"/>
    <property type="molecule type" value="Genomic_DNA"/>
</dbReference>
<feature type="transmembrane region" description="Helical" evidence="2">
    <location>
        <begin position="42"/>
        <end position="67"/>
    </location>
</feature>
<keyword evidence="2" id="KW-0472">Membrane</keyword>
<dbReference type="PANTHER" id="PTHR39419">
    <property type="entry name" value="SLL0814 PROTEIN"/>
    <property type="match status" value="1"/>
</dbReference>
<dbReference type="RefSeq" id="WP_408648918.1">
    <property type="nucleotide sequence ID" value="NZ_JAZBJZ010000200.1"/>
</dbReference>
<dbReference type="NCBIfam" id="NF045693">
    <property type="entry name" value="GCarotHydoxCruF"/>
    <property type="match status" value="1"/>
</dbReference>
<feature type="transmembrane region" description="Helical" evidence="2">
    <location>
        <begin position="253"/>
        <end position="273"/>
    </location>
</feature>
<evidence type="ECO:0000313" key="3">
    <source>
        <dbReference type="EMBL" id="MEE3719978.1"/>
    </source>
</evidence>
<sequence length="309" mass="33524">MRRVISAQWITLAAHLAAMLFGLVGLLLVMPNTEFIESLSELGLQIFAMGMQGGGAVFMILGAISISLYGWHTLGAKRLFAFLIPSVFLSLGSELLGTSTGFPFGGYSYLSGLGTKIAGLVPFTIPLSWFYMGLACFLIANTTLRFGNHWMQRVEAIALGAMMLTSWDFVLDPAMSQAAFPFWEWHQPGAFFGMPLQNFAGWMGTGALFMTVASLLWGKDNQPILNRKQLVFPVIMYIGNFVFATILSCGASIYPPIFLGLLLGVAPVLGMWFSAAKEEDTVPTPALESLSTSPIALPKSSQPEVAARR</sequence>
<keyword evidence="4" id="KW-1185">Reference proteome</keyword>
<feature type="transmembrane region" description="Helical" evidence="2">
    <location>
        <begin position="230"/>
        <end position="247"/>
    </location>
</feature>
<feature type="region of interest" description="Disordered" evidence="1">
    <location>
        <begin position="284"/>
        <end position="309"/>
    </location>
</feature>
<comment type="caution">
    <text evidence="3">The sequence shown here is derived from an EMBL/GenBank/DDBJ whole genome shotgun (WGS) entry which is preliminary data.</text>
</comment>
<gene>
    <name evidence="3" type="ORF">V2H45_24890</name>
</gene>
<dbReference type="AlphaFoldDB" id="A0AAW9Q9U9"/>
<dbReference type="InterPro" id="IPR054684">
    <property type="entry name" value="CruF-like_cyanobact"/>
</dbReference>
<proteinExistence type="predicted"/>
<accession>A0AAW9Q9U9</accession>
<feature type="transmembrane region" description="Helical" evidence="2">
    <location>
        <begin position="79"/>
        <end position="97"/>
    </location>
</feature>
<dbReference type="PANTHER" id="PTHR39419:SF1">
    <property type="entry name" value="SLL0814 PROTEIN"/>
    <property type="match status" value="1"/>
</dbReference>
<keyword evidence="2" id="KW-0812">Transmembrane</keyword>
<dbReference type="Pfam" id="PF04240">
    <property type="entry name" value="Caroten_synth"/>
    <property type="match status" value="1"/>
</dbReference>
<organism evidence="3 4">
    <name type="scientific">Tumidithrix elongata BACA0141</name>
    <dbReference type="NCBI Taxonomy" id="2716417"/>
    <lineage>
        <taxon>Bacteria</taxon>
        <taxon>Bacillati</taxon>
        <taxon>Cyanobacteriota</taxon>
        <taxon>Cyanophyceae</taxon>
        <taxon>Pseudanabaenales</taxon>
        <taxon>Pseudanabaenaceae</taxon>
        <taxon>Tumidithrix</taxon>
        <taxon>Tumidithrix elongata</taxon>
    </lineage>
</organism>
<feature type="compositionally biased region" description="Polar residues" evidence="1">
    <location>
        <begin position="289"/>
        <end position="303"/>
    </location>
</feature>